<evidence type="ECO:0000256" key="1">
    <source>
        <dbReference type="ARBA" id="ARBA00001974"/>
    </source>
</evidence>
<dbReference type="Proteomes" id="UP000575068">
    <property type="component" value="Unassembled WGS sequence"/>
</dbReference>
<comment type="cofactor">
    <cofactor evidence="1">
        <name>FAD</name>
        <dbReference type="ChEBI" id="CHEBI:57692"/>
    </cofactor>
</comment>
<dbReference type="Pfam" id="PF00890">
    <property type="entry name" value="FAD_binding_2"/>
    <property type="match status" value="1"/>
</dbReference>
<evidence type="ECO:0000256" key="2">
    <source>
        <dbReference type="ARBA" id="ARBA00022630"/>
    </source>
</evidence>
<dbReference type="EMBL" id="JACHOV010000002">
    <property type="protein sequence ID" value="MBB4640382.1"/>
    <property type="molecule type" value="Genomic_DNA"/>
</dbReference>
<evidence type="ECO:0000313" key="7">
    <source>
        <dbReference type="Proteomes" id="UP000575068"/>
    </source>
</evidence>
<dbReference type="InterPro" id="IPR027477">
    <property type="entry name" value="Succ_DH/fumarate_Rdtase_cat_sf"/>
</dbReference>
<dbReference type="InterPro" id="IPR036188">
    <property type="entry name" value="FAD/NAD-bd_sf"/>
</dbReference>
<evidence type="ECO:0000256" key="3">
    <source>
        <dbReference type="ARBA" id="ARBA00022827"/>
    </source>
</evidence>
<dbReference type="AlphaFoldDB" id="A0A840HQN9"/>
<gene>
    <name evidence="6" type="ORF">HNQ99_000670</name>
</gene>
<dbReference type="PANTHER" id="PTHR43400">
    <property type="entry name" value="FUMARATE REDUCTASE"/>
    <property type="match status" value="1"/>
</dbReference>
<proteinExistence type="predicted"/>
<accession>A0A840HQN9</accession>
<keyword evidence="4" id="KW-0560">Oxidoreductase</keyword>
<dbReference type="Gene3D" id="3.50.50.60">
    <property type="entry name" value="FAD/NAD(P)-binding domain"/>
    <property type="match status" value="1"/>
</dbReference>
<organism evidence="6 7">
    <name type="scientific">Rhizorhapis suberifaciens</name>
    <name type="common">corky root of lettuce</name>
    <dbReference type="NCBI Taxonomy" id="13656"/>
    <lineage>
        <taxon>Bacteria</taxon>
        <taxon>Pseudomonadati</taxon>
        <taxon>Pseudomonadota</taxon>
        <taxon>Alphaproteobacteria</taxon>
        <taxon>Sphingomonadales</taxon>
        <taxon>Sphingomonadaceae</taxon>
        <taxon>Rhizorhapis</taxon>
    </lineage>
</organism>
<dbReference type="InterPro" id="IPR050315">
    <property type="entry name" value="FAD-oxidoreductase_2"/>
</dbReference>
<evidence type="ECO:0000259" key="5">
    <source>
        <dbReference type="Pfam" id="PF00890"/>
    </source>
</evidence>
<dbReference type="GO" id="GO:0016491">
    <property type="term" value="F:oxidoreductase activity"/>
    <property type="evidence" value="ECO:0007669"/>
    <property type="project" value="UniProtKB-KW"/>
</dbReference>
<dbReference type="GO" id="GO:0008202">
    <property type="term" value="P:steroid metabolic process"/>
    <property type="evidence" value="ECO:0007669"/>
    <property type="project" value="UniProtKB-ARBA"/>
</dbReference>
<dbReference type="InterPro" id="IPR003953">
    <property type="entry name" value="FAD-dep_OxRdtase_2_FAD-bd"/>
</dbReference>
<evidence type="ECO:0000256" key="4">
    <source>
        <dbReference type="ARBA" id="ARBA00023002"/>
    </source>
</evidence>
<keyword evidence="2" id="KW-0285">Flavoprotein</keyword>
<reference evidence="6 7" key="1">
    <citation type="submission" date="2020-08" db="EMBL/GenBank/DDBJ databases">
        <title>Genomic Encyclopedia of Type Strains, Phase IV (KMG-IV): sequencing the most valuable type-strain genomes for metagenomic binning, comparative biology and taxonomic classification.</title>
        <authorList>
            <person name="Goeker M."/>
        </authorList>
    </citation>
    <scope>NUCLEOTIDE SEQUENCE [LARGE SCALE GENOMIC DNA]</scope>
    <source>
        <strain evidence="6 7">DSM 7465</strain>
    </source>
</reference>
<sequence>MVLATGGFCYNTKMLKEHMPYYAEFAPAMLRMGSMGCDGSGIQLGQSVGGKTHKLENSFYGRIISPPSAFVEGIVVNQQGRRFYNEDAYNAELGAAIAEQSGGKAWLVMDGETWRKLRKQILPRNDGLFMMWHLPALANILFGGSRKGRTLDALAKKCGIEAAGLHEEARISREAMAANGGDPLGKSADYYRALGDGPYHAVNMSVWNKFILAPFLTLGGLAVDENSGEVLDQQGNQMRGLYAIGRAAIGICANRYMSGMSLSDGVFSGRRAAQHIASQTNKI</sequence>
<keyword evidence="3" id="KW-0274">FAD</keyword>
<feature type="domain" description="FAD-dependent oxidoreductase 2 FAD-binding" evidence="5">
    <location>
        <begin position="2"/>
        <end position="251"/>
    </location>
</feature>
<keyword evidence="7" id="KW-1185">Reference proteome</keyword>
<evidence type="ECO:0000313" key="6">
    <source>
        <dbReference type="EMBL" id="MBB4640382.1"/>
    </source>
</evidence>
<name>A0A840HQN9_9SPHN</name>
<comment type="caution">
    <text evidence="6">The sequence shown here is derived from an EMBL/GenBank/DDBJ whole genome shotgun (WGS) entry which is preliminary data.</text>
</comment>
<dbReference type="Gene3D" id="3.90.700.10">
    <property type="entry name" value="Succinate dehydrogenase/fumarate reductase flavoprotein, catalytic domain"/>
    <property type="match status" value="1"/>
</dbReference>
<protein>
    <recommendedName>
        <fullName evidence="5">FAD-dependent oxidoreductase 2 FAD-binding domain-containing protein</fullName>
    </recommendedName>
</protein>
<dbReference type="SUPFAM" id="SSF51905">
    <property type="entry name" value="FAD/NAD(P)-binding domain"/>
    <property type="match status" value="1"/>
</dbReference>
<dbReference type="PANTHER" id="PTHR43400:SF10">
    <property type="entry name" value="3-OXOSTEROID 1-DEHYDROGENASE"/>
    <property type="match status" value="1"/>
</dbReference>
<dbReference type="SUPFAM" id="SSF56425">
    <property type="entry name" value="Succinate dehydrogenase/fumarate reductase flavoprotein, catalytic domain"/>
    <property type="match status" value="1"/>
</dbReference>